<evidence type="ECO:0000313" key="3">
    <source>
        <dbReference type="Proteomes" id="UP000315471"/>
    </source>
</evidence>
<evidence type="ECO:0000313" key="2">
    <source>
        <dbReference type="EMBL" id="TWU37477.1"/>
    </source>
</evidence>
<keyword evidence="3" id="KW-1185">Reference proteome</keyword>
<organism evidence="2 3">
    <name type="scientific">Novipirellula aureliae</name>
    <dbReference type="NCBI Taxonomy" id="2527966"/>
    <lineage>
        <taxon>Bacteria</taxon>
        <taxon>Pseudomonadati</taxon>
        <taxon>Planctomycetota</taxon>
        <taxon>Planctomycetia</taxon>
        <taxon>Pirellulales</taxon>
        <taxon>Pirellulaceae</taxon>
        <taxon>Novipirellula</taxon>
    </lineage>
</organism>
<evidence type="ECO:0000256" key="1">
    <source>
        <dbReference type="SAM" id="SignalP"/>
    </source>
</evidence>
<name>A0A5C6DNN1_9BACT</name>
<comment type="caution">
    <text evidence="2">The sequence shown here is derived from an EMBL/GenBank/DDBJ whole genome shotgun (WGS) entry which is preliminary data.</text>
</comment>
<feature type="chain" id="PRO_5022840794" evidence="1">
    <location>
        <begin position="22"/>
        <end position="382"/>
    </location>
</feature>
<dbReference type="AlphaFoldDB" id="A0A5C6DNN1"/>
<protein>
    <submittedName>
        <fullName evidence="2">Uncharacterized protein</fullName>
    </submittedName>
</protein>
<dbReference type="EMBL" id="SJPY01000007">
    <property type="protein sequence ID" value="TWU37477.1"/>
    <property type="molecule type" value="Genomic_DNA"/>
</dbReference>
<accession>A0A5C6DNN1</accession>
<gene>
    <name evidence="2" type="ORF">Q31b_42650</name>
</gene>
<keyword evidence="1" id="KW-0732">Signal</keyword>
<proteinExistence type="predicted"/>
<dbReference type="RefSeq" id="WP_146601471.1">
    <property type="nucleotide sequence ID" value="NZ_SJPY01000007.1"/>
</dbReference>
<reference evidence="2 3" key="1">
    <citation type="submission" date="2019-02" db="EMBL/GenBank/DDBJ databases">
        <title>Deep-cultivation of Planctomycetes and their phenomic and genomic characterization uncovers novel biology.</title>
        <authorList>
            <person name="Wiegand S."/>
            <person name="Jogler M."/>
            <person name="Boedeker C."/>
            <person name="Pinto D."/>
            <person name="Vollmers J."/>
            <person name="Rivas-Marin E."/>
            <person name="Kohn T."/>
            <person name="Peeters S.H."/>
            <person name="Heuer A."/>
            <person name="Rast P."/>
            <person name="Oberbeckmann S."/>
            <person name="Bunk B."/>
            <person name="Jeske O."/>
            <person name="Meyerdierks A."/>
            <person name="Storesund J.E."/>
            <person name="Kallscheuer N."/>
            <person name="Luecker S."/>
            <person name="Lage O.M."/>
            <person name="Pohl T."/>
            <person name="Merkel B.J."/>
            <person name="Hornburger P."/>
            <person name="Mueller R.-W."/>
            <person name="Bruemmer F."/>
            <person name="Labrenz M."/>
            <person name="Spormann A.M."/>
            <person name="Op Den Camp H."/>
            <person name="Overmann J."/>
            <person name="Amann R."/>
            <person name="Jetten M.S.M."/>
            <person name="Mascher T."/>
            <person name="Medema M.H."/>
            <person name="Devos D.P."/>
            <person name="Kaster A.-K."/>
            <person name="Ovreas L."/>
            <person name="Rohde M."/>
            <person name="Galperin M.Y."/>
            <person name="Jogler C."/>
        </authorList>
    </citation>
    <scope>NUCLEOTIDE SEQUENCE [LARGE SCALE GENOMIC DNA]</scope>
    <source>
        <strain evidence="2 3">Q31b</strain>
    </source>
</reference>
<dbReference type="OrthoDB" id="233672at2"/>
<sequence length="382" mass="42231" precursor="true">MKTIYFLVLLGAIAAPLSAQTVEIPKEQQKRFTPVDSTELLMRYPKGKTWQALSVLRVNGTGRSSNWGIEGEAYFVQANRYLTQVKILDNVQFGQTATIKMRVDVIDAGTSKVVSKQRMRITGFDVGDPVLKYALNKADQAAMIGSPAYRMATILLKKGEQIDPQYERTLTAVARGIGISVDQLINIKETEWVENPRVYVGCAFELEWVNGFGVTKATQVKSSIGNAPKIKVEDIRAWAAGADPLAELYVFPSLAKRIGDKWQLDASRAASIFSGQGDAVSMGKINLRYGSNGSYDTSDVRNLSIVSGDVTVFTESDGQETRYQINSMEGGMKVDNGDAMLLMANGTGDISYNRLSTDHFLFKAELSKNVRAEWRYEAKRMD</sequence>
<feature type="signal peptide" evidence="1">
    <location>
        <begin position="1"/>
        <end position="21"/>
    </location>
</feature>
<dbReference type="Proteomes" id="UP000315471">
    <property type="component" value="Unassembled WGS sequence"/>
</dbReference>